<reference evidence="3" key="1">
    <citation type="journal article" date="2019" name="Int. J. Syst. Evol. Microbiol.">
        <title>The Global Catalogue of Microorganisms (GCM) 10K type strain sequencing project: providing services to taxonomists for standard genome sequencing and annotation.</title>
        <authorList>
            <consortium name="The Broad Institute Genomics Platform"/>
            <consortium name="The Broad Institute Genome Sequencing Center for Infectious Disease"/>
            <person name="Wu L."/>
            <person name="Ma J."/>
        </authorList>
    </citation>
    <scope>NUCLEOTIDE SEQUENCE [LARGE SCALE GENOMIC DNA]</scope>
    <source>
        <strain evidence="3">JCM 17342</strain>
    </source>
</reference>
<gene>
    <name evidence="2" type="ORF">GCM10022247_43240</name>
</gene>
<comment type="caution">
    <text evidence="2">The sequence shown here is derived from an EMBL/GenBank/DDBJ whole genome shotgun (WGS) entry which is preliminary data.</text>
</comment>
<feature type="transmembrane region" description="Helical" evidence="1">
    <location>
        <begin position="20"/>
        <end position="42"/>
    </location>
</feature>
<evidence type="ECO:0000313" key="3">
    <source>
        <dbReference type="Proteomes" id="UP001501747"/>
    </source>
</evidence>
<organism evidence="2 3">
    <name type="scientific">Allokutzneria multivorans</name>
    <dbReference type="NCBI Taxonomy" id="1142134"/>
    <lineage>
        <taxon>Bacteria</taxon>
        <taxon>Bacillati</taxon>
        <taxon>Actinomycetota</taxon>
        <taxon>Actinomycetes</taxon>
        <taxon>Pseudonocardiales</taxon>
        <taxon>Pseudonocardiaceae</taxon>
        <taxon>Allokutzneria</taxon>
    </lineage>
</organism>
<keyword evidence="1" id="KW-1133">Transmembrane helix</keyword>
<accession>A0ABP7SS96</accession>
<keyword evidence="1" id="KW-0812">Transmembrane</keyword>
<dbReference type="RefSeq" id="WP_344877564.1">
    <property type="nucleotide sequence ID" value="NZ_BAABAL010000017.1"/>
</dbReference>
<evidence type="ECO:0000256" key="1">
    <source>
        <dbReference type="SAM" id="Phobius"/>
    </source>
</evidence>
<feature type="transmembrane region" description="Helical" evidence="1">
    <location>
        <begin position="189"/>
        <end position="211"/>
    </location>
</feature>
<evidence type="ECO:0000313" key="2">
    <source>
        <dbReference type="EMBL" id="GAA4015667.1"/>
    </source>
</evidence>
<sequence>MITNNLRAELFALRRRPGVLAMAGMWSTQVVVFAYLVPYIVYLTQGSAMAPTVAADMISGLLPEGAHYYVAGALPTFGGPVMLVIGALLATGDYRWGTLRTILGRQSDRGAFLGGRFLGLLVALLPVAVVTLALGLLSSGVIALVNASPARYGNPLVLALELGSLWLVMAAWGSVGFAVGMLTRSPATAIIVGLLWTVLAENALALLANIVPGLGFLSTLLLGNSSNRLAVGLGSEPITITGAFGVQAQGTPLLAAAVLAAYIAAAFAVSHAALRRRDVT</sequence>
<dbReference type="EMBL" id="BAABAL010000017">
    <property type="protein sequence ID" value="GAA4015667.1"/>
    <property type="molecule type" value="Genomic_DNA"/>
</dbReference>
<feature type="transmembrane region" description="Helical" evidence="1">
    <location>
        <begin position="111"/>
        <end position="144"/>
    </location>
</feature>
<name>A0ABP7SS96_9PSEU</name>
<feature type="transmembrane region" description="Helical" evidence="1">
    <location>
        <begin position="66"/>
        <end position="90"/>
    </location>
</feature>
<dbReference type="Proteomes" id="UP001501747">
    <property type="component" value="Unassembled WGS sequence"/>
</dbReference>
<feature type="transmembrane region" description="Helical" evidence="1">
    <location>
        <begin position="253"/>
        <end position="274"/>
    </location>
</feature>
<keyword evidence="1" id="KW-0472">Membrane</keyword>
<proteinExistence type="predicted"/>
<feature type="transmembrane region" description="Helical" evidence="1">
    <location>
        <begin position="164"/>
        <end position="182"/>
    </location>
</feature>
<keyword evidence="3" id="KW-1185">Reference proteome</keyword>
<protein>
    <submittedName>
        <fullName evidence="2">ABC transporter permease subunit</fullName>
    </submittedName>
</protein>